<dbReference type="PROSITE" id="PS00352">
    <property type="entry name" value="CSD_1"/>
    <property type="match status" value="1"/>
</dbReference>
<keyword evidence="3" id="KW-0812">Transmembrane</keyword>
<organism evidence="5 6">
    <name type="scientific">Novipirellula galeiformis</name>
    <dbReference type="NCBI Taxonomy" id="2528004"/>
    <lineage>
        <taxon>Bacteria</taxon>
        <taxon>Pseudomonadati</taxon>
        <taxon>Planctomycetota</taxon>
        <taxon>Planctomycetia</taxon>
        <taxon>Pirellulales</taxon>
        <taxon>Pirellulaceae</taxon>
        <taxon>Novipirellula</taxon>
    </lineage>
</organism>
<feature type="transmembrane region" description="Helical" evidence="3">
    <location>
        <begin position="77"/>
        <end position="97"/>
    </location>
</feature>
<dbReference type="SUPFAM" id="SSF50249">
    <property type="entry name" value="Nucleic acid-binding proteins"/>
    <property type="match status" value="1"/>
</dbReference>
<dbReference type="InterPro" id="IPR011129">
    <property type="entry name" value="CSD"/>
</dbReference>
<dbReference type="GO" id="GO:0003730">
    <property type="term" value="F:mRNA 3'-UTR binding"/>
    <property type="evidence" value="ECO:0007669"/>
    <property type="project" value="TreeGrafter"/>
</dbReference>
<accession>A0A5C6CBR5</accession>
<feature type="transmembrane region" description="Helical" evidence="3">
    <location>
        <begin position="103"/>
        <end position="122"/>
    </location>
</feature>
<evidence type="ECO:0000256" key="3">
    <source>
        <dbReference type="SAM" id="Phobius"/>
    </source>
</evidence>
<dbReference type="SMART" id="SM00357">
    <property type="entry name" value="CSP"/>
    <property type="match status" value="1"/>
</dbReference>
<evidence type="ECO:0000259" key="4">
    <source>
        <dbReference type="PROSITE" id="PS51857"/>
    </source>
</evidence>
<evidence type="ECO:0000313" key="6">
    <source>
        <dbReference type="Proteomes" id="UP000316304"/>
    </source>
</evidence>
<dbReference type="PANTHER" id="PTHR12962">
    <property type="entry name" value="CALCIUM-REGULATED HEAT STABLE PROTEIN CRHSP-24-RELATED"/>
    <property type="match status" value="1"/>
</dbReference>
<dbReference type="PANTHER" id="PTHR12962:SF1">
    <property type="entry name" value="COLD SHOCK DOMAIN-CONTAINING PROTEIN CG9705"/>
    <property type="match status" value="1"/>
</dbReference>
<dbReference type="OrthoDB" id="1698854at2"/>
<comment type="subcellular location">
    <subcellularLocation>
        <location evidence="2">Cytoplasm</location>
    </subcellularLocation>
</comment>
<dbReference type="AlphaFoldDB" id="A0A5C6CBR5"/>
<dbReference type="Pfam" id="PF06961">
    <property type="entry name" value="DUF1294"/>
    <property type="match status" value="1"/>
</dbReference>
<dbReference type="Proteomes" id="UP000316304">
    <property type="component" value="Unassembled WGS sequence"/>
</dbReference>
<reference evidence="5 6" key="1">
    <citation type="submission" date="2019-02" db="EMBL/GenBank/DDBJ databases">
        <title>Deep-cultivation of Planctomycetes and their phenomic and genomic characterization uncovers novel biology.</title>
        <authorList>
            <person name="Wiegand S."/>
            <person name="Jogler M."/>
            <person name="Boedeker C."/>
            <person name="Pinto D."/>
            <person name="Vollmers J."/>
            <person name="Rivas-Marin E."/>
            <person name="Kohn T."/>
            <person name="Peeters S.H."/>
            <person name="Heuer A."/>
            <person name="Rast P."/>
            <person name="Oberbeckmann S."/>
            <person name="Bunk B."/>
            <person name="Jeske O."/>
            <person name="Meyerdierks A."/>
            <person name="Storesund J.E."/>
            <person name="Kallscheuer N."/>
            <person name="Luecker S."/>
            <person name="Lage O.M."/>
            <person name="Pohl T."/>
            <person name="Merkel B.J."/>
            <person name="Hornburger P."/>
            <person name="Mueller R.-W."/>
            <person name="Bruemmer F."/>
            <person name="Labrenz M."/>
            <person name="Spormann A.M."/>
            <person name="Op Den Camp H."/>
            <person name="Overmann J."/>
            <person name="Amann R."/>
            <person name="Jetten M.S.M."/>
            <person name="Mascher T."/>
            <person name="Medema M.H."/>
            <person name="Devos D.P."/>
            <person name="Kaster A.-K."/>
            <person name="Ovreas L."/>
            <person name="Rohde M."/>
            <person name="Galperin M.Y."/>
            <person name="Jogler C."/>
        </authorList>
    </citation>
    <scope>NUCLEOTIDE SEQUENCE [LARGE SCALE GENOMIC DNA]</scope>
    <source>
        <strain evidence="5 6">Pla52o</strain>
    </source>
</reference>
<sequence>MRIAGKLVTWKDDRGFGFIAPDGGGDELFVHIKSFVHRSRRPAELDVVTFEQSVGPDGRGQATRVVFEGEPLVKPTLIPIQIVIAISFLLALAALTIDGKLPFYVAGLYATMSVIAFIAYWMDKVAAIHRRSRTPENTLLYLGVIGGWPGALIAQQVFRHKTVKQSFQAGFWVSVVVNCCVLIFLASPALRAYIRSLV</sequence>
<dbReference type="EMBL" id="SJPT01000006">
    <property type="protein sequence ID" value="TWU21668.1"/>
    <property type="molecule type" value="Genomic_DNA"/>
</dbReference>
<feature type="transmembrane region" description="Helical" evidence="3">
    <location>
        <begin position="138"/>
        <end position="158"/>
    </location>
</feature>
<gene>
    <name evidence="5" type="ORF">Pla52o_38550</name>
</gene>
<dbReference type="GO" id="GO:0003677">
    <property type="term" value="F:DNA binding"/>
    <property type="evidence" value="ECO:0007669"/>
    <property type="project" value="UniProtKB-KW"/>
</dbReference>
<keyword evidence="5" id="KW-0238">DNA-binding</keyword>
<keyword evidence="6" id="KW-1185">Reference proteome</keyword>
<keyword evidence="1" id="KW-0597">Phosphoprotein</keyword>
<dbReference type="InterPro" id="IPR010718">
    <property type="entry name" value="DUF1294"/>
</dbReference>
<evidence type="ECO:0000256" key="2">
    <source>
        <dbReference type="RuleBase" id="RU000408"/>
    </source>
</evidence>
<feature type="domain" description="CSD" evidence="4">
    <location>
        <begin position="2"/>
        <end position="67"/>
    </location>
</feature>
<evidence type="ECO:0000313" key="5">
    <source>
        <dbReference type="EMBL" id="TWU21668.1"/>
    </source>
</evidence>
<dbReference type="InterPro" id="IPR002059">
    <property type="entry name" value="CSP_DNA-bd"/>
</dbReference>
<dbReference type="GO" id="GO:0005829">
    <property type="term" value="C:cytosol"/>
    <property type="evidence" value="ECO:0007669"/>
    <property type="project" value="UniProtKB-ARBA"/>
</dbReference>
<proteinExistence type="predicted"/>
<dbReference type="InterPro" id="IPR052069">
    <property type="entry name" value="Ca-reg_mRNA-binding_domain"/>
</dbReference>
<dbReference type="CDD" id="cd04458">
    <property type="entry name" value="CSP_CDS"/>
    <property type="match status" value="1"/>
</dbReference>
<comment type="caution">
    <text evidence="5">The sequence shown here is derived from an EMBL/GenBank/DDBJ whole genome shotgun (WGS) entry which is preliminary data.</text>
</comment>
<protein>
    <submittedName>
        <fullName evidence="5">Cold-shock DNA-binding domain protein</fullName>
    </submittedName>
</protein>
<dbReference type="InterPro" id="IPR012340">
    <property type="entry name" value="NA-bd_OB-fold"/>
</dbReference>
<feature type="transmembrane region" description="Helical" evidence="3">
    <location>
        <begin position="170"/>
        <end position="194"/>
    </location>
</feature>
<dbReference type="GO" id="GO:0043488">
    <property type="term" value="P:regulation of mRNA stability"/>
    <property type="evidence" value="ECO:0007669"/>
    <property type="project" value="TreeGrafter"/>
</dbReference>
<name>A0A5C6CBR5_9BACT</name>
<dbReference type="Pfam" id="PF00313">
    <property type="entry name" value="CSD"/>
    <property type="match status" value="1"/>
</dbReference>
<dbReference type="Gene3D" id="2.40.50.140">
    <property type="entry name" value="Nucleic acid-binding proteins"/>
    <property type="match status" value="1"/>
</dbReference>
<keyword evidence="3" id="KW-1133">Transmembrane helix</keyword>
<evidence type="ECO:0000256" key="1">
    <source>
        <dbReference type="ARBA" id="ARBA00022553"/>
    </source>
</evidence>
<dbReference type="RefSeq" id="WP_146595952.1">
    <property type="nucleotide sequence ID" value="NZ_SJPT01000006.1"/>
</dbReference>
<keyword evidence="3" id="KW-0472">Membrane</keyword>
<dbReference type="PROSITE" id="PS51857">
    <property type="entry name" value="CSD_2"/>
    <property type="match status" value="1"/>
</dbReference>
<dbReference type="InterPro" id="IPR019844">
    <property type="entry name" value="CSD_CS"/>
</dbReference>